<name>A0A6G0Q236_9STRA</name>
<protein>
    <submittedName>
        <fullName evidence="1">Uncharacterized protein</fullName>
    </submittedName>
</protein>
<organism evidence="1 2">
    <name type="scientific">Phytophthora fragariae</name>
    <dbReference type="NCBI Taxonomy" id="53985"/>
    <lineage>
        <taxon>Eukaryota</taxon>
        <taxon>Sar</taxon>
        <taxon>Stramenopiles</taxon>
        <taxon>Oomycota</taxon>
        <taxon>Peronosporomycetes</taxon>
        <taxon>Peronosporales</taxon>
        <taxon>Peronosporaceae</taxon>
        <taxon>Phytophthora</taxon>
    </lineage>
</organism>
<accession>A0A6G0Q236</accession>
<sequence length="124" mass="13603">MAGDVASAFRNVSIHSNSVYLFAGLIEEDKALVIELAAPFGWTGSPGFYEIFGGAISHVHGSHTNAIYPAGFFNYHWVDDHINVAVDIGTSFSDMDRSLRFAMTTILGAEAINDKKFTSWNTRQ</sequence>
<evidence type="ECO:0000313" key="1">
    <source>
        <dbReference type="EMBL" id="KAE9265478.1"/>
    </source>
</evidence>
<dbReference type="Proteomes" id="UP000486351">
    <property type="component" value="Unassembled WGS sequence"/>
</dbReference>
<dbReference type="AlphaFoldDB" id="A0A6G0Q236"/>
<proteinExistence type="predicted"/>
<evidence type="ECO:0000313" key="2">
    <source>
        <dbReference type="Proteomes" id="UP000486351"/>
    </source>
</evidence>
<gene>
    <name evidence="1" type="ORF">PF008_g31852</name>
</gene>
<reference evidence="1 2" key="1">
    <citation type="submission" date="2018-09" db="EMBL/GenBank/DDBJ databases">
        <title>Genomic investigation of the strawberry pathogen Phytophthora fragariae indicates pathogenicity is determined by transcriptional variation in three key races.</title>
        <authorList>
            <person name="Adams T.M."/>
            <person name="Armitage A.D."/>
            <person name="Sobczyk M.K."/>
            <person name="Bates H.J."/>
            <person name="Dunwell J.M."/>
            <person name="Nellist C.F."/>
            <person name="Harrison R.J."/>
        </authorList>
    </citation>
    <scope>NUCLEOTIDE SEQUENCE [LARGE SCALE GENOMIC DNA]</scope>
    <source>
        <strain evidence="1 2">NOV-77</strain>
    </source>
</reference>
<dbReference type="EMBL" id="QXFY01007748">
    <property type="protein sequence ID" value="KAE9265478.1"/>
    <property type="molecule type" value="Genomic_DNA"/>
</dbReference>
<comment type="caution">
    <text evidence="1">The sequence shown here is derived from an EMBL/GenBank/DDBJ whole genome shotgun (WGS) entry which is preliminary data.</text>
</comment>